<dbReference type="PANTHER" id="PTHR31834:SF1">
    <property type="entry name" value="INITIATION-SPECIFIC ALPHA-1,6-MANNOSYLTRANSFERASE"/>
    <property type="match status" value="1"/>
</dbReference>
<dbReference type="InterPro" id="IPR007577">
    <property type="entry name" value="GlycoTrfase_DXD_sugar-bd_CS"/>
</dbReference>
<dbReference type="InterPro" id="IPR039367">
    <property type="entry name" value="Och1-like"/>
</dbReference>
<gene>
    <name evidence="1" type="ORF">FisN_3Lh171</name>
</gene>
<protein>
    <submittedName>
        <fullName evidence="1">Mannan polymerase II complex HOC1 subunit</fullName>
    </submittedName>
</protein>
<organism evidence="1 2">
    <name type="scientific">Fistulifera solaris</name>
    <name type="common">Oleaginous diatom</name>
    <dbReference type="NCBI Taxonomy" id="1519565"/>
    <lineage>
        <taxon>Eukaryota</taxon>
        <taxon>Sar</taxon>
        <taxon>Stramenopiles</taxon>
        <taxon>Ochrophyta</taxon>
        <taxon>Bacillariophyta</taxon>
        <taxon>Bacillariophyceae</taxon>
        <taxon>Bacillariophycidae</taxon>
        <taxon>Naviculales</taxon>
        <taxon>Naviculaceae</taxon>
        <taxon>Fistulifera</taxon>
    </lineage>
</organism>
<dbReference type="PANTHER" id="PTHR31834">
    <property type="entry name" value="INITIATION-SPECIFIC ALPHA-1,6-MANNOSYLTRANSFERASE"/>
    <property type="match status" value="1"/>
</dbReference>
<reference evidence="1 2" key="1">
    <citation type="journal article" date="2015" name="Plant Cell">
        <title>Oil accumulation by the oleaginous diatom Fistulifera solaris as revealed by the genome and transcriptome.</title>
        <authorList>
            <person name="Tanaka T."/>
            <person name="Maeda Y."/>
            <person name="Veluchamy A."/>
            <person name="Tanaka M."/>
            <person name="Abida H."/>
            <person name="Marechal E."/>
            <person name="Bowler C."/>
            <person name="Muto M."/>
            <person name="Sunaga Y."/>
            <person name="Tanaka M."/>
            <person name="Yoshino T."/>
            <person name="Taniguchi T."/>
            <person name="Fukuda Y."/>
            <person name="Nemoto M."/>
            <person name="Matsumoto M."/>
            <person name="Wong P.S."/>
            <person name="Aburatani S."/>
            <person name="Fujibuchi W."/>
        </authorList>
    </citation>
    <scope>NUCLEOTIDE SEQUENCE [LARGE SCALE GENOMIC DNA]</scope>
    <source>
        <strain evidence="1 2">JPCC DA0580</strain>
    </source>
</reference>
<dbReference type="AlphaFoldDB" id="A0A1Z5JNW5"/>
<proteinExistence type="predicted"/>
<dbReference type="InterPro" id="IPR029044">
    <property type="entry name" value="Nucleotide-diphossugar_trans"/>
</dbReference>
<dbReference type="InParanoid" id="A0A1Z5JNW5"/>
<keyword evidence="2" id="KW-1185">Reference proteome</keyword>
<evidence type="ECO:0000313" key="2">
    <source>
        <dbReference type="Proteomes" id="UP000198406"/>
    </source>
</evidence>
<sequence>MDEALPQRSPGNWLTSKSILLLFTSISILTVSAALHYTRSGDAVAFFLQSLSIPSIGNDIYSAELHHRRLLDDIETVPVYIHLPEGTSLTVKKQIHGLKQTVETDKVRFQVHALILDQQQSFLQQNCHQATARFNEFVSHDQEFLAVEVFKWCALSQADFSVYMDAASPLLHRLHDTIARVDSSILVRADEELFGKDAITTSLVVLRQQRDIAQQMLKVLLETSLDTLLVSPLLIPKMLFKFIDGEKSEATEQSCTFLKSSCPKMHRLTSTGLSNDRLLYDCPMGTGFCCYIHDGTETVSVSRYPLLPVVRIPETSSLPKPLNFNSWSENELPYITTLKQGNTQKTSEEGSDLTIYEKLQKQCSPKVLETACSKCLRDKAGADCKSCGAVCKCFCAKLCTLEPPEFDTTTYYIKPPVYARDSRRLIPRIVHQTWFEPLQDDREKYPNMSRLTESFRKSGWEYKFYSDEDSVVFLDAHFPPAVREAYDALNPGAFKADLFRYCVLLIHGGVYADVDILLETSLDSIPHDVGFMVPLDEPGKPVDHQMCLWNGLMAVAPGHPILAKVIETVVNQVRNRYTSVDVDATFCPDPELSILHAFDTLWTSGPCSLGSTLNRVLGRHGQEPLSPGEINPWNDPIERQKASDGTSFVMVGTEDHDPSYRVPGRIVLLNQNKWDMGAHRFTLLESNIVIAATDLPDSNDREKLVEDNNENDAKAHEHYSKTHATVGVYGVEHLYADKQRARHNIRFVVEGENVAKRSRALAALGAATK</sequence>
<evidence type="ECO:0000313" key="1">
    <source>
        <dbReference type="EMBL" id="GAX15733.1"/>
    </source>
</evidence>
<dbReference type="Pfam" id="PF04488">
    <property type="entry name" value="Gly_transf_sug"/>
    <property type="match status" value="1"/>
</dbReference>
<dbReference type="GO" id="GO:0000009">
    <property type="term" value="F:alpha-1,6-mannosyltransferase activity"/>
    <property type="evidence" value="ECO:0007669"/>
    <property type="project" value="InterPro"/>
</dbReference>
<comment type="caution">
    <text evidence="1">The sequence shown here is derived from an EMBL/GenBank/DDBJ whole genome shotgun (WGS) entry which is preliminary data.</text>
</comment>
<dbReference type="OrthoDB" id="41634at2759"/>
<dbReference type="EMBL" id="BDSP01000096">
    <property type="protein sequence ID" value="GAX15733.1"/>
    <property type="molecule type" value="Genomic_DNA"/>
</dbReference>
<dbReference type="SUPFAM" id="SSF53448">
    <property type="entry name" value="Nucleotide-diphospho-sugar transferases"/>
    <property type="match status" value="1"/>
</dbReference>
<dbReference type="GO" id="GO:0000136">
    <property type="term" value="C:mannan polymerase complex"/>
    <property type="evidence" value="ECO:0007669"/>
    <property type="project" value="TreeGrafter"/>
</dbReference>
<accession>A0A1Z5JNW5</accession>
<dbReference type="GO" id="GO:0006487">
    <property type="term" value="P:protein N-linked glycosylation"/>
    <property type="evidence" value="ECO:0007669"/>
    <property type="project" value="TreeGrafter"/>
</dbReference>
<name>A0A1Z5JNW5_FISSO</name>
<dbReference type="Gene3D" id="3.90.550.20">
    <property type="match status" value="1"/>
</dbReference>
<dbReference type="Proteomes" id="UP000198406">
    <property type="component" value="Unassembled WGS sequence"/>
</dbReference>